<dbReference type="SUPFAM" id="SSF55729">
    <property type="entry name" value="Acyl-CoA N-acyltransferases (Nat)"/>
    <property type="match status" value="1"/>
</dbReference>
<dbReference type="InterPro" id="IPR000182">
    <property type="entry name" value="GNAT_dom"/>
</dbReference>
<feature type="domain" description="N-acetyltransferase" evidence="1">
    <location>
        <begin position="132"/>
        <end position="269"/>
    </location>
</feature>
<organism evidence="2 3">
    <name type="scientific">Paenibacillus odorifer</name>
    <dbReference type="NCBI Taxonomy" id="189426"/>
    <lineage>
        <taxon>Bacteria</taxon>
        <taxon>Bacillati</taxon>
        <taxon>Bacillota</taxon>
        <taxon>Bacilli</taxon>
        <taxon>Bacillales</taxon>
        <taxon>Paenibacillaceae</taxon>
        <taxon>Paenibacillus</taxon>
    </lineage>
</organism>
<comment type="caution">
    <text evidence="2">The sequence shown here is derived from an EMBL/GenBank/DDBJ whole genome shotgun (WGS) entry which is preliminary data.</text>
</comment>
<dbReference type="EMBL" id="MKQP01000034">
    <property type="protein sequence ID" value="OMD28068.1"/>
    <property type="molecule type" value="Genomic_DNA"/>
</dbReference>
<protein>
    <recommendedName>
        <fullName evidence="1">N-acetyltransferase domain-containing protein</fullName>
    </recommendedName>
</protein>
<sequence length="269" mass="30372">MFQKINVSDRILSQDMFIADEVQYNLIHLICESKSSRCLKDSGETMIYAQSTGHNAWLWSSKEIAEDKKIVLYEELIEFLKGTTLSGVSGEPKTTERFAQLYSQANNLQYESTMTIESYFCTDPKKPLNVKGIMQQATRKNVAIVAEFLAGFSEGAYGITVNPETKILDAKRMIETGDLYLWFVDDKPVSMAYIAHRSARYSRLNAVYTPPSCRKKGYASALVAELCSVLLSEDLVPMLYADLKNPDSNKVYRNIGFVESGKIVDIKFK</sequence>
<dbReference type="InterPro" id="IPR016181">
    <property type="entry name" value="Acyl_CoA_acyltransferase"/>
</dbReference>
<evidence type="ECO:0000313" key="3">
    <source>
        <dbReference type="Proteomes" id="UP000187465"/>
    </source>
</evidence>
<evidence type="ECO:0000313" key="2">
    <source>
        <dbReference type="EMBL" id="OMD28068.1"/>
    </source>
</evidence>
<dbReference type="PROSITE" id="PS51186">
    <property type="entry name" value="GNAT"/>
    <property type="match status" value="1"/>
</dbReference>
<dbReference type="CDD" id="cd04301">
    <property type="entry name" value="NAT_SF"/>
    <property type="match status" value="1"/>
</dbReference>
<dbReference type="Gene3D" id="3.40.630.30">
    <property type="match status" value="1"/>
</dbReference>
<dbReference type="InterPro" id="IPR027365">
    <property type="entry name" value="GNAT_acetyltra_YdfB-like"/>
</dbReference>
<dbReference type="PANTHER" id="PTHR31143">
    <property type="match status" value="1"/>
</dbReference>
<dbReference type="InterPro" id="IPR013653">
    <property type="entry name" value="GCN5-like_dom"/>
</dbReference>
<name>A0A1R0X407_9BACL</name>
<dbReference type="Proteomes" id="UP000187465">
    <property type="component" value="Unassembled WGS sequence"/>
</dbReference>
<evidence type="ECO:0000259" key="1">
    <source>
        <dbReference type="PROSITE" id="PS51186"/>
    </source>
</evidence>
<dbReference type="Pfam" id="PF08445">
    <property type="entry name" value="FR47"/>
    <property type="match status" value="1"/>
</dbReference>
<gene>
    <name evidence="2" type="ORF">BJP51_02900</name>
</gene>
<accession>A0A1R0X407</accession>
<dbReference type="RefSeq" id="WP_036677321.1">
    <property type="nucleotide sequence ID" value="NZ_JARLKA010000030.1"/>
</dbReference>
<dbReference type="GO" id="GO:0016747">
    <property type="term" value="F:acyltransferase activity, transferring groups other than amino-acyl groups"/>
    <property type="evidence" value="ECO:0007669"/>
    <property type="project" value="InterPro"/>
</dbReference>
<dbReference type="PANTHER" id="PTHR31143:SF2">
    <property type="entry name" value="FR47-LIKE DOMAIN-CONTAINING PROTEIN-RELATED"/>
    <property type="match status" value="1"/>
</dbReference>
<reference evidence="2 3" key="1">
    <citation type="submission" date="2016-10" db="EMBL/GenBank/DDBJ databases">
        <title>Paenibacillus species isolates.</title>
        <authorList>
            <person name="Beno S.M."/>
        </authorList>
    </citation>
    <scope>NUCLEOTIDE SEQUENCE [LARGE SCALE GENOMIC DNA]</scope>
    <source>
        <strain evidence="2 3">FSL H7-0604</strain>
    </source>
</reference>
<proteinExistence type="predicted"/>
<dbReference type="AlphaFoldDB" id="A0A1R0X407"/>